<evidence type="ECO:0000313" key="2">
    <source>
        <dbReference type="Proteomes" id="UP000276345"/>
    </source>
</evidence>
<reference evidence="1 2" key="1">
    <citation type="submission" date="2018-12" db="EMBL/GenBank/DDBJ databases">
        <authorList>
            <consortium name="Pathogen Informatics"/>
        </authorList>
    </citation>
    <scope>NUCLEOTIDE SEQUENCE [LARGE SCALE GENOMIC DNA]</scope>
    <source>
        <strain evidence="1 2">NCTC7406</strain>
    </source>
</reference>
<organism evidence="1 2">
    <name type="scientific">Salmonella enterica subsp. enterica serovar Sanjuan</name>
    <dbReference type="NCBI Taxonomy" id="1160765"/>
    <lineage>
        <taxon>Bacteria</taxon>
        <taxon>Pseudomonadati</taxon>
        <taxon>Pseudomonadota</taxon>
        <taxon>Gammaproteobacteria</taxon>
        <taxon>Enterobacterales</taxon>
        <taxon>Enterobacteriaceae</taxon>
        <taxon>Salmonella</taxon>
    </lineage>
</organism>
<dbReference type="Proteomes" id="UP000276345">
    <property type="component" value="Chromosome"/>
</dbReference>
<protein>
    <submittedName>
        <fullName evidence="1">Uncharacterized protein</fullName>
    </submittedName>
</protein>
<proteinExistence type="predicted"/>
<evidence type="ECO:0000313" key="1">
    <source>
        <dbReference type="EMBL" id="VEA09343.1"/>
    </source>
</evidence>
<gene>
    <name evidence="1" type="ORF">NCTC7406_04581</name>
</gene>
<name>A0A447P179_SALET</name>
<dbReference type="EMBL" id="LR134142">
    <property type="protein sequence ID" value="VEA09343.1"/>
    <property type="molecule type" value="Genomic_DNA"/>
</dbReference>
<sequence>MINLNEEIDNSIDDFDEEDGRQAYLAFFKDSFPFLLCPTLYRRSDDLPVLNWVKVKYSEHAAHVFPDHQGVYMFMVSFENTNLPNNSYVMYVGKAGDVNSNNTILRRFMDYVNPSGFRDRPRIKKLIKYFSEHLYYYYATIPVGQSTADVESTLADIFVPPCCQRDFSANVRSLLRGIRIT</sequence>
<accession>A0A447P179</accession>
<dbReference type="AlphaFoldDB" id="A0A447P179"/>